<dbReference type="EMBL" id="ML145175">
    <property type="protein sequence ID" value="TBU55083.1"/>
    <property type="molecule type" value="Genomic_DNA"/>
</dbReference>
<organism evidence="1 2">
    <name type="scientific">Dichomitus squalens</name>
    <dbReference type="NCBI Taxonomy" id="114155"/>
    <lineage>
        <taxon>Eukaryota</taxon>
        <taxon>Fungi</taxon>
        <taxon>Dikarya</taxon>
        <taxon>Basidiomycota</taxon>
        <taxon>Agaricomycotina</taxon>
        <taxon>Agaricomycetes</taxon>
        <taxon>Polyporales</taxon>
        <taxon>Polyporaceae</taxon>
        <taxon>Dichomitus</taxon>
    </lineage>
</organism>
<evidence type="ECO:0000313" key="1">
    <source>
        <dbReference type="EMBL" id="TBU55083.1"/>
    </source>
</evidence>
<name>A0A4Q9PLK5_9APHY</name>
<reference evidence="1 2" key="1">
    <citation type="submission" date="2019-01" db="EMBL/GenBank/DDBJ databases">
        <title>Draft genome sequences of three monokaryotic isolates of the white-rot basidiomycete fungus Dichomitus squalens.</title>
        <authorList>
            <consortium name="DOE Joint Genome Institute"/>
            <person name="Lopez S.C."/>
            <person name="Andreopoulos B."/>
            <person name="Pangilinan J."/>
            <person name="Lipzen A."/>
            <person name="Riley R."/>
            <person name="Ahrendt S."/>
            <person name="Ng V."/>
            <person name="Barry K."/>
            <person name="Daum C."/>
            <person name="Grigoriev I.V."/>
            <person name="Hilden K.S."/>
            <person name="Makela M.R."/>
            <person name="de Vries R.P."/>
        </authorList>
    </citation>
    <scope>NUCLEOTIDE SEQUENCE [LARGE SCALE GENOMIC DNA]</scope>
    <source>
        <strain evidence="1 2">CBS 464.89</strain>
    </source>
</reference>
<keyword evidence="2" id="KW-1185">Reference proteome</keyword>
<dbReference type="AlphaFoldDB" id="A0A4Q9PLK5"/>
<protein>
    <submittedName>
        <fullName evidence="1">Uncharacterized protein</fullName>
    </submittedName>
</protein>
<sequence length="236" mass="26452">MATALRQTYASFLRKVTEQVKDGQHLYLEMQDLLIELIGISGYLAFFDRPSQSPRPRIVEATTQYLRVLSKRKTGSDNVPTKTRLHAWGALSSIAQLHFYSTTDLLRDDNPVRHFRFDGVTPDAIAVGFILILRTWVRSQNGEHEVHCEGCERNEMPETSIVVLPVVLMEAALDMMAQISDDDDEVAKAIYSRLLHHQLEPLLQTTSLYTAGDAGALARKLLARVQGMSSEGDPTL</sequence>
<proteinExistence type="predicted"/>
<evidence type="ECO:0000313" key="2">
    <source>
        <dbReference type="Proteomes" id="UP000292082"/>
    </source>
</evidence>
<accession>A0A4Q9PLK5</accession>
<gene>
    <name evidence="1" type="ORF">BD310DRAFT_950990</name>
</gene>
<dbReference type="Proteomes" id="UP000292082">
    <property type="component" value="Unassembled WGS sequence"/>
</dbReference>